<dbReference type="InterPro" id="IPR025127">
    <property type="entry name" value="DUF4054"/>
</dbReference>
<dbReference type="Proteomes" id="UP000029986">
    <property type="component" value="Chromosome"/>
</dbReference>
<dbReference type="EMBL" id="CP009706">
    <property type="protein sequence ID" value="AIU73268.1"/>
    <property type="molecule type" value="Genomic_DNA"/>
</dbReference>
<organism evidence="1 2">
    <name type="scientific">Hafnia alvei FB1</name>
    <dbReference type="NCBI Taxonomy" id="1453496"/>
    <lineage>
        <taxon>Bacteria</taxon>
        <taxon>Pseudomonadati</taxon>
        <taxon>Pseudomonadota</taxon>
        <taxon>Gammaproteobacteria</taxon>
        <taxon>Enterobacterales</taxon>
        <taxon>Hafniaceae</taxon>
        <taxon>Hafnia</taxon>
    </lineage>
</organism>
<dbReference type="PATRIC" id="fig|1453496.5.peg.2701"/>
<evidence type="ECO:0000313" key="1">
    <source>
        <dbReference type="EMBL" id="AIU73268.1"/>
    </source>
</evidence>
<evidence type="ECO:0000313" key="2">
    <source>
        <dbReference type="Proteomes" id="UP000029986"/>
    </source>
</evidence>
<dbReference type="OrthoDB" id="1858389at2"/>
<dbReference type="eggNOG" id="ENOG50339Y9">
    <property type="taxonomic scope" value="Bacteria"/>
</dbReference>
<dbReference type="KEGG" id="hav:AT03_13265"/>
<name>A0A097R3H3_HAFAL</name>
<gene>
    <name evidence="1" type="ORF">AT03_13265</name>
</gene>
<keyword evidence="2" id="KW-1185">Reference proteome</keyword>
<dbReference type="HOGENOM" id="CLU_1882504_0_0_6"/>
<dbReference type="RefSeq" id="WP_025796646.1">
    <property type="nucleotide sequence ID" value="NZ_CP009706.1"/>
</dbReference>
<proteinExistence type="predicted"/>
<dbReference type="AlphaFoldDB" id="A0A097R3H3"/>
<sequence>MNIAAFEGLTPLEIFRKLAPEFAAVPDEVVQGYIDFAKFYVCVDEYGKAYNVALALMAAHIMASPGGYSQDGSSSSGKVLSRKEGDLSITYGNVSSDSSYLSGTTYGNLLQLLRKRMGAGFSIMTRGIVGGCLCP</sequence>
<accession>A0A097R3H3</accession>
<evidence type="ECO:0008006" key="3">
    <source>
        <dbReference type="Google" id="ProtNLM"/>
    </source>
</evidence>
<dbReference type="Pfam" id="PF13262">
    <property type="entry name" value="DUF4054"/>
    <property type="match status" value="1"/>
</dbReference>
<reference evidence="1 2" key="1">
    <citation type="journal article" date="2014" name="Gut Pathog.">
        <title>Gene clusters of Hafnia alvei strain FB1 important in survival and pathogenesis: a draft genome perspective.</title>
        <authorList>
            <person name="Tan J.Y."/>
            <person name="Yin W.F."/>
            <person name="Chan K.G."/>
        </authorList>
    </citation>
    <scope>NUCLEOTIDE SEQUENCE [LARGE SCALE GENOMIC DNA]</scope>
    <source>
        <strain evidence="1 2">FB1</strain>
    </source>
</reference>
<protein>
    <recommendedName>
        <fullName evidence="3">DUF4054 domain-containing protein</fullName>
    </recommendedName>
</protein>